<dbReference type="GO" id="GO:0016342">
    <property type="term" value="C:catenin complex"/>
    <property type="evidence" value="ECO:0007669"/>
    <property type="project" value="TreeGrafter"/>
</dbReference>
<keyword evidence="2" id="KW-0677">Repeat</keyword>
<dbReference type="Pfam" id="PF00353">
    <property type="entry name" value="HemolysinCabind"/>
    <property type="match status" value="3"/>
</dbReference>
<dbReference type="InterPro" id="IPR039808">
    <property type="entry name" value="Cadherin"/>
</dbReference>
<dbReference type="SUPFAM" id="SSF51120">
    <property type="entry name" value="beta-Roll"/>
    <property type="match status" value="2"/>
</dbReference>
<dbReference type="GO" id="GO:0045296">
    <property type="term" value="F:cadherin binding"/>
    <property type="evidence" value="ECO:0007669"/>
    <property type="project" value="TreeGrafter"/>
</dbReference>
<feature type="domain" description="Cadherin" evidence="5">
    <location>
        <begin position="1776"/>
        <end position="1874"/>
    </location>
</feature>
<dbReference type="PROSITE" id="PS51820">
    <property type="entry name" value="PA14"/>
    <property type="match status" value="1"/>
</dbReference>
<comment type="subcellular location">
    <subcellularLocation>
        <location evidence="1">Membrane</location>
    </subcellularLocation>
</comment>
<dbReference type="EMBL" id="WIXI01000025">
    <property type="protein sequence ID" value="MQY45191.1"/>
    <property type="molecule type" value="Genomic_DNA"/>
</dbReference>
<dbReference type="SMART" id="SM00758">
    <property type="entry name" value="PA14"/>
    <property type="match status" value="1"/>
</dbReference>
<evidence type="ECO:0000313" key="8">
    <source>
        <dbReference type="Proteomes" id="UP000435138"/>
    </source>
</evidence>
<dbReference type="PANTHER" id="PTHR24027">
    <property type="entry name" value="CADHERIN-23"/>
    <property type="match status" value="1"/>
</dbReference>
<evidence type="ECO:0000256" key="3">
    <source>
        <dbReference type="ARBA" id="ARBA00022837"/>
    </source>
</evidence>
<dbReference type="GO" id="GO:0005509">
    <property type="term" value="F:calcium ion binding"/>
    <property type="evidence" value="ECO:0007669"/>
    <property type="project" value="InterPro"/>
</dbReference>
<accession>A0A6A8A8R8</accession>
<dbReference type="InterPro" id="IPR010221">
    <property type="entry name" value="VCBS_dom"/>
</dbReference>
<evidence type="ECO:0000256" key="2">
    <source>
        <dbReference type="ARBA" id="ARBA00022737"/>
    </source>
</evidence>
<dbReference type="InterPro" id="IPR019959">
    <property type="entry name" value="T1SS-143_rpt-cont_dom"/>
</dbReference>
<dbReference type="Proteomes" id="UP000435138">
    <property type="component" value="Unassembled WGS sequence"/>
</dbReference>
<dbReference type="SMART" id="SM00736">
    <property type="entry name" value="CADG"/>
    <property type="match status" value="2"/>
</dbReference>
<dbReference type="NCBIfam" id="TIGR03661">
    <property type="entry name" value="T1SS_VCA0849"/>
    <property type="match status" value="2"/>
</dbReference>
<dbReference type="Pfam" id="PF17963">
    <property type="entry name" value="Big_9"/>
    <property type="match status" value="3"/>
</dbReference>
<evidence type="ECO:0000313" key="7">
    <source>
        <dbReference type="EMBL" id="MQY45191.1"/>
    </source>
</evidence>
<dbReference type="GO" id="GO:0007156">
    <property type="term" value="P:homophilic cell adhesion via plasma membrane adhesion molecules"/>
    <property type="evidence" value="ECO:0007669"/>
    <property type="project" value="InterPro"/>
</dbReference>
<comment type="caution">
    <text evidence="7">The sequence shown here is derived from an EMBL/GenBank/DDBJ whole genome shotgun (WGS) entry which is preliminary data.</text>
</comment>
<dbReference type="PROSITE" id="PS00330">
    <property type="entry name" value="HEMOLYSIN_CALCIUM"/>
    <property type="match status" value="2"/>
</dbReference>
<gene>
    <name evidence="7" type="ORF">GAO09_03805</name>
</gene>
<dbReference type="Pfam" id="PF19116">
    <property type="entry name" value="DUF5801"/>
    <property type="match status" value="1"/>
</dbReference>
<dbReference type="Gene3D" id="3.90.182.10">
    <property type="entry name" value="Toxin - Anthrax Protective Antigen,domain 1"/>
    <property type="match status" value="1"/>
</dbReference>
<dbReference type="Pfam" id="PF19078">
    <property type="entry name" value="Big_12"/>
    <property type="match status" value="2"/>
</dbReference>
<keyword evidence="3" id="KW-0106">Calcium</keyword>
<dbReference type="PROSITE" id="PS50268">
    <property type="entry name" value="CADHERIN_2"/>
    <property type="match status" value="3"/>
</dbReference>
<dbReference type="Gene3D" id="2.150.10.10">
    <property type="entry name" value="Serralysin-like metalloprotease, C-terminal"/>
    <property type="match status" value="2"/>
</dbReference>
<dbReference type="NCBIfam" id="NF012211">
    <property type="entry name" value="tand_rpt_95"/>
    <property type="match status" value="1"/>
</dbReference>
<feature type="domain" description="Cadherin" evidence="5">
    <location>
        <begin position="1888"/>
        <end position="1969"/>
    </location>
</feature>
<dbReference type="NCBIfam" id="TIGR01965">
    <property type="entry name" value="VCBS_repeat"/>
    <property type="match status" value="2"/>
</dbReference>
<reference evidence="7 8" key="1">
    <citation type="submission" date="2019-11" db="EMBL/GenBank/DDBJ databases">
        <title>Genome analysis of Rhizobacterium cereale a novel genus and species isolated from maize roots in North Spain.</title>
        <authorList>
            <person name="Menendez E."/>
            <person name="Flores-Felix J.D."/>
            <person name="Ramirez-Bahena M.-H."/>
            <person name="Igual J.M."/>
            <person name="Garcia-Fraile P."/>
            <person name="Peix A."/>
            <person name="Velazquez E."/>
        </authorList>
    </citation>
    <scope>NUCLEOTIDE SEQUENCE [LARGE SCALE GENOMIC DNA]</scope>
    <source>
        <strain evidence="7 8">RZME27</strain>
    </source>
</reference>
<evidence type="ECO:0000256" key="4">
    <source>
        <dbReference type="ARBA" id="ARBA00023136"/>
    </source>
</evidence>
<dbReference type="GO" id="GO:0016477">
    <property type="term" value="P:cell migration"/>
    <property type="evidence" value="ECO:0007669"/>
    <property type="project" value="TreeGrafter"/>
</dbReference>
<organism evidence="7 8">
    <name type="scientific">Endobacterium cereale</name>
    <dbReference type="NCBI Taxonomy" id="2663029"/>
    <lineage>
        <taxon>Bacteria</taxon>
        <taxon>Pseudomonadati</taxon>
        <taxon>Pseudomonadota</taxon>
        <taxon>Alphaproteobacteria</taxon>
        <taxon>Hyphomicrobiales</taxon>
        <taxon>Rhizobiaceae</taxon>
        <taxon>Endobacterium</taxon>
    </lineage>
</organism>
<evidence type="ECO:0000259" key="5">
    <source>
        <dbReference type="PROSITE" id="PS50268"/>
    </source>
</evidence>
<dbReference type="InterPro" id="IPR011049">
    <property type="entry name" value="Serralysin-like_metalloprot_C"/>
</dbReference>
<dbReference type="InterPro" id="IPR006644">
    <property type="entry name" value="Cadg"/>
</dbReference>
<dbReference type="InterPro" id="IPR044048">
    <property type="entry name" value="Big_12"/>
</dbReference>
<dbReference type="SUPFAM" id="SSF56988">
    <property type="entry name" value="Anthrax protective antigen"/>
    <property type="match status" value="1"/>
</dbReference>
<dbReference type="NCBIfam" id="TIGR03660">
    <property type="entry name" value="T1SS_rpt_143"/>
    <property type="match status" value="1"/>
</dbReference>
<dbReference type="InterPro" id="IPR019960">
    <property type="entry name" value="T1SS_VCA0849"/>
</dbReference>
<dbReference type="InterPro" id="IPR054720">
    <property type="entry name" value="HpiC1"/>
</dbReference>
<feature type="domain" description="PA14" evidence="6">
    <location>
        <begin position="1621"/>
        <end position="1764"/>
    </location>
</feature>
<dbReference type="PRINTS" id="PR00205">
    <property type="entry name" value="CADHERIN"/>
</dbReference>
<dbReference type="PANTHER" id="PTHR24027:SF438">
    <property type="entry name" value="CADHERIN 23"/>
    <property type="match status" value="1"/>
</dbReference>
<protein>
    <submittedName>
        <fullName evidence="7">Tandem-95 repeat protein</fullName>
    </submittedName>
</protein>
<dbReference type="InterPro" id="IPR037524">
    <property type="entry name" value="PA14/GLEYA"/>
</dbReference>
<dbReference type="GO" id="GO:0008013">
    <property type="term" value="F:beta-catenin binding"/>
    <property type="evidence" value="ECO:0007669"/>
    <property type="project" value="TreeGrafter"/>
</dbReference>
<dbReference type="Gene3D" id="2.60.40.60">
    <property type="entry name" value="Cadherins"/>
    <property type="match status" value="2"/>
</dbReference>
<dbReference type="InterPro" id="IPR043824">
    <property type="entry name" value="DUF5801"/>
</dbReference>
<name>A0A6A8A8R8_9HYPH</name>
<dbReference type="Pfam" id="PF22825">
    <property type="entry name" value="HpiC1-like"/>
    <property type="match status" value="1"/>
</dbReference>
<dbReference type="InterPro" id="IPR018511">
    <property type="entry name" value="Hemolysin-typ_Ca-bd_CS"/>
</dbReference>
<feature type="domain" description="Cadherin" evidence="5">
    <location>
        <begin position="1466"/>
        <end position="1603"/>
    </location>
</feature>
<keyword evidence="4" id="KW-0472">Membrane</keyword>
<dbReference type="Pfam" id="PF07691">
    <property type="entry name" value="PA14"/>
    <property type="match status" value="1"/>
</dbReference>
<dbReference type="InterPro" id="IPR002126">
    <property type="entry name" value="Cadherin-like_dom"/>
</dbReference>
<sequence length="2758" mass="285689">MATAIPQVVSWASTLTTTLRRVLLRRHRRFLTMRLRLFLRATTRQRTTLPTRRSRPVVPVLCSGVKVTDGDGDTASATLNVNVNDDAPVAKVVTASRVLDDEAQGVFTPTNPGSNLPFDLSDVRNDVKAVSGNAGALFTAGSDGVHSVAINGPAFEVIYKNNLGFARTEGVTWDDGSVENGVTTFTATGVTSGLAAAVLVIRPDGSYSFEMKAPLAHSDASPWIEENETLSIGFTVKDGDGDTASGSLKIAINDDTPTPVVSIVSGRTLDDEAQAVFTPVNTGGLDDVAPDYKQASGGPGSLFRMGADGLGSIGIDLPGFGVIAKVGGFAVVEAVSWSAGVQSANGVTTYTAKSTSYQGGAAVLEIRADGSYTFTLNAPVAHSVPGTSEEDKLLTFGYVVKDGDGDAAAGVLTIRVDDDTPKGFVTTASTVLDDEAQAVFAGNNTPADNVANEKVATGNAGSLFTAGADGVRSVAISGGAFDVIYKGTDGLARTESVSWSGGTKGTDGSTTFTATSGHYTSAATLVINADGSYTFTLNAPVAHSATAGSTGTEETQAISFGVKVTDGDGDTASATLNVNVNDDAPTISATWTQRAGVNDDALAGGNRETSDKSTATGTLSHSFGADGGSISWQLSTLPTKGGYTQTINGNVFETYQQQNGAPVKVFTVTLDPLSGAYTVQQLAAVRHPNGADELGEGFDLKYRVTDGDGDYVESHLRVVVGDDVPIAVADSYVVAEDSGATSFASGLLVNDKPGADGAVLHQVSFGNGEFVNLTSGQAISAGYSFSVSGVGTYVFKASGEWLFTPVKDYNGPAGFQYKLIDGDGDISIAAPVTLTVTAINDAPVLHALPSQSITIVNAGFEADTSYGSVGNEGQWSDGSPQGWQVTGGAGWYDPNNGSLPMPSENGANVLYLNDGASVGQTLAATAVAGTYTLGFDIGDRHDGNLPGMPAFAVRIYSGTTLLKEMLFESFQTNGADWRDGSVTLTIPAGSAAIGGALRIEFQNLEGVNGRNDFPSIAQVNIDNVSLSVVPAAVAMVSIDEDAINNVGQTVASILGDSVTDVDAGSVEGVAIYAADNGNGTWQYLKAGVWTDFGAVSQSGALLLTANDTVRFLPNAANGTTASFSYHAWDQTSGAAQAKADIAIRGGETAFSDASGSAMITVTSVNDVPVLSDTTDPVAIAESVNASAQQLNISGNFSVTDPDIGDTLTPSIIGNPVVQLNGETYTLPSGASTLVASGALILNGAVSTGGAVDIGYSYNPVANLDFLKAGETLTITYKIKVGDGTAETGTQDVTFTITGTNDAPVIAITDGNTVTSHTELDGSDPVGSFIFKDLKIAVSDVDGNAFTKAVIVLSKGESGDNLNMFATAGQREVSGGVLINYETRETTVNGVKTITMTLVNAKAGEMLTATQVDEALDLVRFHTGDRVSAETPVRDIAITVYDQNGLASSAANITLNVKGTNDTPTWENTTLAATTSEDHALSLNVFTPAQLKVGDRDASGDAKLTLTVKNGTLEIIASNSIAVTGHGTNTVTLTGSMSAINDLLVKISGGVSTSGVTYKPDLNFNGTDTLTLVFSDNGDLNLPAKQATATIAINVTPVNDAPTAIHFHAQQQGFQVTVAHSTGYIQSLADADSVLAGSSQKSLSNSIASTVNFGDGGQAGNNETLPAFGGDEFAVRAVGSFVLEAAGVWTFATNSDDGVRLVIDGKVVITDNGIHPALNNLVQVDLTAGIHTIELVYFEHQGGEVVELFAQLGSHATFNSGFRLVGDVAGGGLPVFAVGTNTLSINENGGAHMLVATLSASDPDVGDTHTYSLVNGAGDNAAFTMEGNKLYLTANADFEAKQSYSITVEVKDAGGLTHQETRTIYVNNLNDAPTDIQLGSNSVTENVKGAIIGQLTTVDQDAGDSHTYTVDDNRFEVANGKLQLKAGISLDYEATPTVDVKVTSTDLGNKQISKTFTINVGDVDDTPPAVSSIVMEKSALKAGETSLVTITFSEKVTNFSKQDVTPQGGSLGTFSSLDGGKTWTAIFTPTTNVENTANVIKVAATYTDLAGNAGTAAQSGNYTVDTKAPTVMSIVMSDADLKVGETSTVTITFSEKVVNFDRSDVNTPNGTLGVLTSSSDGKVWTGTFTPSADIKDTTNVITVANSYNDNAGNTGITGQGPNYKIDTVPVNQPPIAGADTLFVSDASLVVIPWAMLLGNDSDPEGSALTITGVSKLSGIAGGNIDVSIDEVAKTVTFKTPNLWDYWNYVDDVSGNSFTYTVSDAQGKTSTQTVTIKVIDTDEFGRTFTVSGSYNGSYLEGHGGNDRLTGGSAIDFLNGSSGDDTLKGMDGNDVLIGGSGNDELHGGKGADLFKWTEGNSFIAFNRDVIKDYSYAEGDKIDLQDLVGGTITSPTIADNQIRVVIRGNDLLVQYFGIFSGWSTVYTLEDAKTAPYSSVRLHFGNNDWTFTINSLGQQMVSKATDPIILDLDHNGFAFTQLDNGVSFDIDADGHKDKLAWTSTDGILAYDIDGNGKIDNGSELFTPSFNGGGHASGIAALATLDSNGDGKIDAEDDAFSKMSIWIDANHNGISDDGELSGLLDHSIKSISLDTTATGATEDGQTVLSEGHFMLDDGSTGNFLEVGFDTLLGGQPDHVLIGGDGNDVLVGGPGFTQFTGGAGADTFVLDPSALSSLDMADVVTDYKAGEGDVLDVSKLLDTMLGHQASEQEAAATIKTTVTGNDTTVSVQMDDGWKDVAVLQNHVEAVKILFDDKHTIDVSHH</sequence>
<evidence type="ECO:0000256" key="1">
    <source>
        <dbReference type="ARBA" id="ARBA00004370"/>
    </source>
</evidence>
<keyword evidence="8" id="KW-1185">Reference proteome</keyword>
<proteinExistence type="predicted"/>
<dbReference type="CDD" id="cd11304">
    <property type="entry name" value="Cadherin_repeat"/>
    <property type="match status" value="1"/>
</dbReference>
<dbReference type="PRINTS" id="PR00313">
    <property type="entry name" value="CABNDNGRPT"/>
</dbReference>
<evidence type="ECO:0000259" key="6">
    <source>
        <dbReference type="PROSITE" id="PS51820"/>
    </source>
</evidence>
<dbReference type="InterPro" id="IPR001343">
    <property type="entry name" value="Hemolysn_Ca-bd"/>
</dbReference>
<dbReference type="SMART" id="SM00112">
    <property type="entry name" value="CA"/>
    <property type="match status" value="2"/>
</dbReference>
<dbReference type="InterPro" id="IPR011658">
    <property type="entry name" value="PA14_dom"/>
</dbReference>